<proteinExistence type="predicted"/>
<feature type="compositionally biased region" description="Low complexity" evidence="1">
    <location>
        <begin position="29"/>
        <end position="43"/>
    </location>
</feature>
<organism evidence="2 3">
    <name type="scientific">Pichia californica</name>
    <dbReference type="NCBI Taxonomy" id="460514"/>
    <lineage>
        <taxon>Eukaryota</taxon>
        <taxon>Fungi</taxon>
        <taxon>Dikarya</taxon>
        <taxon>Ascomycota</taxon>
        <taxon>Saccharomycotina</taxon>
        <taxon>Pichiomycetes</taxon>
        <taxon>Pichiales</taxon>
        <taxon>Pichiaceae</taxon>
        <taxon>Pichia</taxon>
    </lineage>
</organism>
<comment type="caution">
    <text evidence="2">The sequence shown here is derived from an EMBL/GenBank/DDBJ whole genome shotgun (WGS) entry which is preliminary data.</text>
</comment>
<feature type="region of interest" description="Disordered" evidence="1">
    <location>
        <begin position="20"/>
        <end position="43"/>
    </location>
</feature>
<protein>
    <submittedName>
        <fullName evidence="2">Uncharacterized protein</fullName>
    </submittedName>
</protein>
<name>A0A9P6WKF6_9ASCO</name>
<gene>
    <name evidence="2" type="ORF">C6P40_000513</name>
</gene>
<reference evidence="2" key="1">
    <citation type="submission" date="2020-11" db="EMBL/GenBank/DDBJ databases">
        <title>Kefir isolates.</title>
        <authorList>
            <person name="Marcisauskas S."/>
            <person name="Kim Y."/>
            <person name="Blasche S."/>
        </authorList>
    </citation>
    <scope>NUCLEOTIDE SEQUENCE</scope>
    <source>
        <strain evidence="2">Olga-1</strain>
    </source>
</reference>
<dbReference type="AlphaFoldDB" id="A0A9P6WKF6"/>
<evidence type="ECO:0000256" key="1">
    <source>
        <dbReference type="SAM" id="MobiDB-lite"/>
    </source>
</evidence>
<sequence length="325" mass="37252">MKFISLRTIFNKINKNKNDNKENKEVSIKQKSPTLQSSPSLSPKLKRCKSFNNIKDNFLDSIKRNKSLKKSTSFKTFRSHQKPPHLKLKNNLNSEITQINEINNFLNFNLAQSTSFTTVNDFSNTEYSNNNITDETYTTIFNSLYEEYDQTDSDSCQSSNFSIKKIKNNSFNLLKDSKLPNSSISQSPFLNPFSEFKDYNNLPHEKLLLRASQIHGLSPSESLSDAIKKHRNSLYFDSDNITSNDFIDDENFIFSDSYQILPQSKSNQKPQSALPLLPIISSSKVSININNNLNEEYFDSKSLFDALANAELWDCSKITLSSYNT</sequence>
<evidence type="ECO:0000313" key="2">
    <source>
        <dbReference type="EMBL" id="KAG0688809.1"/>
    </source>
</evidence>
<evidence type="ECO:0000313" key="3">
    <source>
        <dbReference type="Proteomes" id="UP000697127"/>
    </source>
</evidence>
<dbReference type="Proteomes" id="UP000697127">
    <property type="component" value="Unassembled WGS sequence"/>
</dbReference>
<dbReference type="EMBL" id="PUHW01000121">
    <property type="protein sequence ID" value="KAG0688809.1"/>
    <property type="molecule type" value="Genomic_DNA"/>
</dbReference>
<keyword evidence="3" id="KW-1185">Reference proteome</keyword>
<dbReference type="OrthoDB" id="10372396at2759"/>
<accession>A0A9P6WKF6</accession>